<gene>
    <name evidence="2" type="ORF">TH53_02470</name>
</gene>
<dbReference type="Pfam" id="PF00534">
    <property type="entry name" value="Glycos_transf_1"/>
    <property type="match status" value="1"/>
</dbReference>
<protein>
    <submittedName>
        <fullName evidence="2">Glycosyl transferase family 1</fullName>
    </submittedName>
</protein>
<evidence type="ECO:0000313" key="3">
    <source>
        <dbReference type="Proteomes" id="UP000032049"/>
    </source>
</evidence>
<dbReference type="AlphaFoldDB" id="A0A0D0G1F2"/>
<sequence>MKKVKIIRSSTVALSLNYLLKGQLRFLNQYFEIVAVSGSGSDLDEVQRREDVRVIPVKMERKISVFKDIVSFFNLYFTFIREKPLIVHSITPKAGLLSMSAAYFAGVPIRMHTFTGLIFPTHTGFKRRILIGMDKLLCLFASKIYPEGQGVKNDLVKYGITNKPLKILANGNVNGINPDYFNPEKFNEEQNESLRSSLNILKDEMLFIFVGRLVRDKGVNELVAGFKKCNADFPQVKLLLLGLTEDDLDPLYPETIEEIKNNKSIIAAGFVTDVRAYLAISDVLILPSYREGFPNVVLQAGAMGLPSIVTDINGSNEIITNGENGLIIEVKNEKAIADAMELLIRSPSIIDSMKKNARKEIIERFTQEIVWDAILEEYNMEIRNV</sequence>
<dbReference type="InterPro" id="IPR001296">
    <property type="entry name" value="Glyco_trans_1"/>
</dbReference>
<name>A0A0D0G1F2_9SPHI</name>
<dbReference type="GO" id="GO:0016757">
    <property type="term" value="F:glycosyltransferase activity"/>
    <property type="evidence" value="ECO:0007669"/>
    <property type="project" value="InterPro"/>
</dbReference>
<dbReference type="PANTHER" id="PTHR12526">
    <property type="entry name" value="GLYCOSYLTRANSFERASE"/>
    <property type="match status" value="1"/>
</dbReference>
<dbReference type="SUPFAM" id="SSF53756">
    <property type="entry name" value="UDP-Glycosyltransferase/glycogen phosphorylase"/>
    <property type="match status" value="1"/>
</dbReference>
<feature type="domain" description="Glycosyl transferase family 1" evidence="1">
    <location>
        <begin position="192"/>
        <end position="359"/>
    </location>
</feature>
<dbReference type="EMBL" id="JXRA01000008">
    <property type="protein sequence ID" value="KIO78629.1"/>
    <property type="molecule type" value="Genomic_DNA"/>
</dbReference>
<dbReference type="Gene3D" id="3.40.50.2000">
    <property type="entry name" value="Glycogen Phosphorylase B"/>
    <property type="match status" value="2"/>
</dbReference>
<organism evidence="2 3">
    <name type="scientific">Pedobacter lusitanus</name>
    <dbReference type="NCBI Taxonomy" id="1503925"/>
    <lineage>
        <taxon>Bacteria</taxon>
        <taxon>Pseudomonadati</taxon>
        <taxon>Bacteroidota</taxon>
        <taxon>Sphingobacteriia</taxon>
        <taxon>Sphingobacteriales</taxon>
        <taxon>Sphingobacteriaceae</taxon>
        <taxon>Pedobacter</taxon>
    </lineage>
</organism>
<proteinExistence type="predicted"/>
<accession>A0A0D0G1F2</accession>
<dbReference type="CDD" id="cd03808">
    <property type="entry name" value="GT4_CapM-like"/>
    <property type="match status" value="1"/>
</dbReference>
<keyword evidence="3" id="KW-1185">Reference proteome</keyword>
<keyword evidence="2" id="KW-0808">Transferase</keyword>
<comment type="caution">
    <text evidence="2">The sequence shown here is derived from an EMBL/GenBank/DDBJ whole genome shotgun (WGS) entry which is preliminary data.</text>
</comment>
<reference evidence="2 3" key="1">
    <citation type="submission" date="2015-01" db="EMBL/GenBank/DDBJ databases">
        <title>Draft genome sequence of Pedobacter sp. NL19 isolated from sludge of an effluent treatment pond in an abandoned uranium mine.</title>
        <authorList>
            <person name="Santos T."/>
            <person name="Caetano T."/>
            <person name="Covas C."/>
            <person name="Cruz A."/>
            <person name="Mendo S."/>
        </authorList>
    </citation>
    <scope>NUCLEOTIDE SEQUENCE [LARGE SCALE GENOMIC DNA]</scope>
    <source>
        <strain evidence="2 3">NL19</strain>
    </source>
</reference>
<dbReference type="Proteomes" id="UP000032049">
    <property type="component" value="Unassembled WGS sequence"/>
</dbReference>
<evidence type="ECO:0000259" key="1">
    <source>
        <dbReference type="Pfam" id="PF00534"/>
    </source>
</evidence>
<evidence type="ECO:0000313" key="2">
    <source>
        <dbReference type="EMBL" id="KIO78629.1"/>
    </source>
</evidence>
<dbReference type="STRING" id="1503925.TH53_02470"/>